<dbReference type="InterPro" id="IPR036866">
    <property type="entry name" value="RibonucZ/Hydroxyglut_hydro"/>
</dbReference>
<keyword evidence="2" id="KW-0479">Metal-binding</keyword>
<dbReference type="GO" id="GO:0016787">
    <property type="term" value="F:hydrolase activity"/>
    <property type="evidence" value="ECO:0007669"/>
    <property type="project" value="UniProtKB-KW"/>
</dbReference>
<dbReference type="AlphaFoldDB" id="A0AAD4CA15"/>
<dbReference type="InterPro" id="IPR051013">
    <property type="entry name" value="MBL_superfamily_lactonases"/>
</dbReference>
<gene>
    <name evidence="6" type="ORF">FE257_005954</name>
</gene>
<reference evidence="6" key="2">
    <citation type="submission" date="2020-02" db="EMBL/GenBank/DDBJ databases">
        <authorList>
            <person name="Gilchrist C.L.M."/>
            <person name="Chooi Y.-H."/>
        </authorList>
    </citation>
    <scope>NUCLEOTIDE SEQUENCE</scope>
    <source>
        <strain evidence="6">MST-FP2251</strain>
    </source>
</reference>
<keyword evidence="3" id="KW-0378">Hydrolase</keyword>
<dbReference type="Proteomes" id="UP001194746">
    <property type="component" value="Unassembled WGS sequence"/>
</dbReference>
<protein>
    <recommendedName>
        <fullName evidence="5">Metallo-beta-lactamase domain-containing protein</fullName>
    </recommendedName>
</protein>
<evidence type="ECO:0000313" key="7">
    <source>
        <dbReference type="Proteomes" id="UP001194746"/>
    </source>
</evidence>
<organism evidence="6 7">
    <name type="scientific">Aspergillus nanangensis</name>
    <dbReference type="NCBI Taxonomy" id="2582783"/>
    <lineage>
        <taxon>Eukaryota</taxon>
        <taxon>Fungi</taxon>
        <taxon>Dikarya</taxon>
        <taxon>Ascomycota</taxon>
        <taxon>Pezizomycotina</taxon>
        <taxon>Eurotiomycetes</taxon>
        <taxon>Eurotiomycetidae</taxon>
        <taxon>Eurotiales</taxon>
        <taxon>Aspergillaceae</taxon>
        <taxon>Aspergillus</taxon>
        <taxon>Aspergillus subgen. Circumdati</taxon>
    </lineage>
</organism>
<evidence type="ECO:0000256" key="4">
    <source>
        <dbReference type="ARBA" id="ARBA00022833"/>
    </source>
</evidence>
<evidence type="ECO:0000313" key="6">
    <source>
        <dbReference type="EMBL" id="KAF9882620.1"/>
    </source>
</evidence>
<evidence type="ECO:0000256" key="2">
    <source>
        <dbReference type="ARBA" id="ARBA00022723"/>
    </source>
</evidence>
<dbReference type="Pfam" id="PF00753">
    <property type="entry name" value="Lactamase_B"/>
    <property type="match status" value="1"/>
</dbReference>
<evidence type="ECO:0000259" key="5">
    <source>
        <dbReference type="SMART" id="SM00849"/>
    </source>
</evidence>
<reference evidence="6" key="1">
    <citation type="journal article" date="2019" name="Beilstein J. Org. Chem.">
        <title>Nanangenines: drimane sesquiterpenoids as the dominant metabolite cohort of a novel Australian fungus, Aspergillus nanangensis.</title>
        <authorList>
            <person name="Lacey H.J."/>
            <person name="Gilchrist C.L.M."/>
            <person name="Crombie A."/>
            <person name="Kalaitzis J.A."/>
            <person name="Vuong D."/>
            <person name="Rutledge P.J."/>
            <person name="Turner P."/>
            <person name="Pitt J.I."/>
            <person name="Lacey E."/>
            <person name="Chooi Y.H."/>
            <person name="Piggott A.M."/>
        </authorList>
    </citation>
    <scope>NUCLEOTIDE SEQUENCE</scope>
    <source>
        <strain evidence="6">MST-FP2251</strain>
    </source>
</reference>
<accession>A0AAD4CA15</accession>
<dbReference type="EMBL" id="VCAU01000261">
    <property type="protein sequence ID" value="KAF9882620.1"/>
    <property type="molecule type" value="Genomic_DNA"/>
</dbReference>
<evidence type="ECO:0000256" key="1">
    <source>
        <dbReference type="ARBA" id="ARBA00007749"/>
    </source>
</evidence>
<comment type="similarity">
    <text evidence="1">Belongs to the metallo-beta-lactamase superfamily.</text>
</comment>
<dbReference type="SMART" id="SM00849">
    <property type="entry name" value="Lactamase_B"/>
    <property type="match status" value="1"/>
</dbReference>
<dbReference type="CDD" id="cd07730">
    <property type="entry name" value="metallo-hydrolase-like_MBL-fold"/>
    <property type="match status" value="1"/>
</dbReference>
<dbReference type="PANTHER" id="PTHR42978:SF5">
    <property type="entry name" value="METALLO-BETA-LACTAMASE DOMAIN-CONTAINING PROTEIN"/>
    <property type="match status" value="1"/>
</dbReference>
<sequence>MVEPPIKGHDYLNLTTYAFYIHHRRLGKKILYDMGARKDWWNLPPHVLHAIQSKGVQGMRITSEIDEILSDGGVDPKTIDAVVWSHYHFDHTGNIQKFPKSTDVVVGHGFAKQFLPGHPVNPESPFYEADFEGRNLHEILFDENSMRIGKLRAHDYFGDGSFYLLATPGHTAGHISALVRTTPDTFIFLGGDISHYAGMYRPSSYLPMPDTLPSIAALDPRVPRPCPCSLFTACHPRGPELAQTTPYYHPSGSSSSWYEDHIVAQRSIDSMQEFDASNQVFVAIAHDPTLAEVCTVFPHGNMNDWKEKEWKVRVHWGFLNELPLDGKPGRPKLIEGRLRDGKHWEC</sequence>
<dbReference type="Gene3D" id="3.60.15.10">
    <property type="entry name" value="Ribonuclease Z/Hydroxyacylglutathione hydrolase-like"/>
    <property type="match status" value="1"/>
</dbReference>
<proteinExistence type="inferred from homology"/>
<dbReference type="PANTHER" id="PTHR42978">
    <property type="entry name" value="QUORUM-QUENCHING LACTONASE YTNP-RELATED-RELATED"/>
    <property type="match status" value="1"/>
</dbReference>
<dbReference type="GO" id="GO:0046872">
    <property type="term" value="F:metal ion binding"/>
    <property type="evidence" value="ECO:0007669"/>
    <property type="project" value="UniProtKB-KW"/>
</dbReference>
<comment type="caution">
    <text evidence="6">The sequence shown here is derived from an EMBL/GenBank/DDBJ whole genome shotgun (WGS) entry which is preliminary data.</text>
</comment>
<dbReference type="SUPFAM" id="SSF56281">
    <property type="entry name" value="Metallo-hydrolase/oxidoreductase"/>
    <property type="match status" value="1"/>
</dbReference>
<keyword evidence="4" id="KW-0862">Zinc</keyword>
<name>A0AAD4CA15_ASPNN</name>
<keyword evidence="7" id="KW-1185">Reference proteome</keyword>
<dbReference type="InterPro" id="IPR001279">
    <property type="entry name" value="Metallo-B-lactamas"/>
</dbReference>
<feature type="domain" description="Metallo-beta-lactamase" evidence="5">
    <location>
        <begin position="15"/>
        <end position="235"/>
    </location>
</feature>
<evidence type="ECO:0000256" key="3">
    <source>
        <dbReference type="ARBA" id="ARBA00022801"/>
    </source>
</evidence>